<dbReference type="InterPro" id="IPR045039">
    <property type="entry name" value="NSI-like"/>
</dbReference>
<evidence type="ECO:0000256" key="1">
    <source>
        <dbReference type="ARBA" id="ARBA00022679"/>
    </source>
</evidence>
<dbReference type="PANTHER" id="PTHR43626:SF4">
    <property type="entry name" value="GCN5-RELATED N-ACETYLTRANSFERASE 2, CHLOROPLASTIC"/>
    <property type="match status" value="1"/>
</dbReference>
<dbReference type="CDD" id="cd04301">
    <property type="entry name" value="NAT_SF"/>
    <property type="match status" value="1"/>
</dbReference>
<evidence type="ECO:0000313" key="5">
    <source>
        <dbReference type="Proteomes" id="UP001225034"/>
    </source>
</evidence>
<protein>
    <submittedName>
        <fullName evidence="4">Ribosomal protein S18 acetylase RimI-like enzyme</fullName>
    </submittedName>
</protein>
<gene>
    <name evidence="4" type="ORF">J2S05_002326</name>
</gene>
<keyword evidence="1" id="KW-0808">Transferase</keyword>
<dbReference type="Gene3D" id="3.40.630.30">
    <property type="match status" value="1"/>
</dbReference>
<dbReference type="InterPro" id="IPR016181">
    <property type="entry name" value="Acyl_CoA_acyltransferase"/>
</dbReference>
<dbReference type="EMBL" id="JAUSUA010000003">
    <property type="protein sequence ID" value="MDQ0207525.1"/>
    <property type="molecule type" value="Genomic_DNA"/>
</dbReference>
<dbReference type="RefSeq" id="WP_306982891.1">
    <property type="nucleotide sequence ID" value="NZ_JAUSUA010000003.1"/>
</dbReference>
<evidence type="ECO:0000256" key="2">
    <source>
        <dbReference type="ARBA" id="ARBA00023315"/>
    </source>
</evidence>
<keyword evidence="2" id="KW-0012">Acyltransferase</keyword>
<evidence type="ECO:0000259" key="3">
    <source>
        <dbReference type="PROSITE" id="PS51186"/>
    </source>
</evidence>
<dbReference type="PANTHER" id="PTHR43626">
    <property type="entry name" value="ACYL-COA N-ACYLTRANSFERASE"/>
    <property type="match status" value="1"/>
</dbReference>
<sequence>MPFNVEINLQLTPEEVPELRANVGWSRRDKDYPTLFERCNFWAGVKDHNDKLIAFGYVCGMGLEHGYMEDIIVHPDYQGRGIGVQLVKELLKEAERFGLEIITVSFDGDRSNFYERCGFSVGAGGVCQLRNATHT</sequence>
<dbReference type="SUPFAM" id="SSF55729">
    <property type="entry name" value="Acyl-CoA N-acyltransferases (Nat)"/>
    <property type="match status" value="1"/>
</dbReference>
<dbReference type="PROSITE" id="PS51186">
    <property type="entry name" value="GNAT"/>
    <property type="match status" value="1"/>
</dbReference>
<evidence type="ECO:0000313" key="4">
    <source>
        <dbReference type="EMBL" id="MDQ0207525.1"/>
    </source>
</evidence>
<feature type="domain" description="N-acetyltransferase" evidence="3">
    <location>
        <begin position="6"/>
        <end position="135"/>
    </location>
</feature>
<organism evidence="4 5">
    <name type="scientific">Alkalicoccobacillus murimartini</name>
    <dbReference type="NCBI Taxonomy" id="171685"/>
    <lineage>
        <taxon>Bacteria</taxon>
        <taxon>Bacillati</taxon>
        <taxon>Bacillota</taxon>
        <taxon>Bacilli</taxon>
        <taxon>Bacillales</taxon>
        <taxon>Bacillaceae</taxon>
        <taxon>Alkalicoccobacillus</taxon>
    </lineage>
</organism>
<keyword evidence="5" id="KW-1185">Reference proteome</keyword>
<reference evidence="4 5" key="1">
    <citation type="submission" date="2023-07" db="EMBL/GenBank/DDBJ databases">
        <title>Genomic Encyclopedia of Type Strains, Phase IV (KMG-IV): sequencing the most valuable type-strain genomes for metagenomic binning, comparative biology and taxonomic classification.</title>
        <authorList>
            <person name="Goeker M."/>
        </authorList>
    </citation>
    <scope>NUCLEOTIDE SEQUENCE [LARGE SCALE GENOMIC DNA]</scope>
    <source>
        <strain evidence="4 5">DSM 19154</strain>
    </source>
</reference>
<dbReference type="Proteomes" id="UP001225034">
    <property type="component" value="Unassembled WGS sequence"/>
</dbReference>
<name>A0ABT9YJ69_9BACI</name>
<dbReference type="InterPro" id="IPR000182">
    <property type="entry name" value="GNAT_dom"/>
</dbReference>
<proteinExistence type="predicted"/>
<accession>A0ABT9YJ69</accession>
<dbReference type="Pfam" id="PF00583">
    <property type="entry name" value="Acetyltransf_1"/>
    <property type="match status" value="1"/>
</dbReference>
<comment type="caution">
    <text evidence="4">The sequence shown here is derived from an EMBL/GenBank/DDBJ whole genome shotgun (WGS) entry which is preliminary data.</text>
</comment>